<dbReference type="Pfam" id="PF07729">
    <property type="entry name" value="FCD"/>
    <property type="match status" value="1"/>
</dbReference>
<keyword evidence="2" id="KW-0238">DNA-binding</keyword>
<dbReference type="Proteomes" id="UP001138540">
    <property type="component" value="Unassembled WGS sequence"/>
</dbReference>
<reference evidence="5 6" key="1">
    <citation type="submission" date="2020-08" db="EMBL/GenBank/DDBJ databases">
        <title>Exploring microbial biodiversity for novel pathways involved in the catabolism of aromatic compounds derived from lignin.</title>
        <authorList>
            <person name="Elkins J."/>
        </authorList>
    </citation>
    <scope>NUCLEOTIDE SEQUENCE [LARGE SCALE GENOMIC DNA]</scope>
    <source>
        <strain evidence="5 6">B1D3A</strain>
    </source>
</reference>
<evidence type="ECO:0000313" key="6">
    <source>
        <dbReference type="Proteomes" id="UP001138540"/>
    </source>
</evidence>
<evidence type="ECO:0000256" key="2">
    <source>
        <dbReference type="ARBA" id="ARBA00023125"/>
    </source>
</evidence>
<feature type="domain" description="HTH gntR-type" evidence="4">
    <location>
        <begin position="1"/>
        <end position="64"/>
    </location>
</feature>
<dbReference type="Gene3D" id="1.10.10.10">
    <property type="entry name" value="Winged helix-like DNA-binding domain superfamily/Winged helix DNA-binding domain"/>
    <property type="match status" value="1"/>
</dbReference>
<dbReference type="SUPFAM" id="SSF46785">
    <property type="entry name" value="Winged helix' DNA-binding domain"/>
    <property type="match status" value="1"/>
</dbReference>
<dbReference type="SMART" id="SM00895">
    <property type="entry name" value="FCD"/>
    <property type="match status" value="1"/>
</dbReference>
<dbReference type="Pfam" id="PF00392">
    <property type="entry name" value="GntR"/>
    <property type="match status" value="1"/>
</dbReference>
<dbReference type="PROSITE" id="PS50949">
    <property type="entry name" value="HTH_GNTR"/>
    <property type="match status" value="1"/>
</dbReference>
<keyword evidence="6" id="KW-1185">Reference proteome</keyword>
<evidence type="ECO:0000313" key="5">
    <source>
        <dbReference type="EMBL" id="MBB5984756.1"/>
    </source>
</evidence>
<dbReference type="Gene3D" id="1.20.120.530">
    <property type="entry name" value="GntR ligand-binding domain-like"/>
    <property type="match status" value="1"/>
</dbReference>
<dbReference type="InterPro" id="IPR036390">
    <property type="entry name" value="WH_DNA-bd_sf"/>
</dbReference>
<gene>
    <name evidence="5" type="ORF">HNP60_000730</name>
</gene>
<keyword evidence="3" id="KW-0804">Transcription</keyword>
<dbReference type="SUPFAM" id="SSF48008">
    <property type="entry name" value="GntR ligand-binding domain-like"/>
    <property type="match status" value="1"/>
</dbReference>
<dbReference type="InterPro" id="IPR011711">
    <property type="entry name" value="GntR_C"/>
</dbReference>
<keyword evidence="5" id="KW-0670">Pyruvate</keyword>
<dbReference type="EMBL" id="JACHKA010000001">
    <property type="protein sequence ID" value="MBB5984756.1"/>
    <property type="molecule type" value="Genomic_DNA"/>
</dbReference>
<comment type="caution">
    <text evidence="5">The sequence shown here is derived from an EMBL/GenBank/DDBJ whole genome shotgun (WGS) entry which is preliminary data.</text>
</comment>
<evidence type="ECO:0000259" key="4">
    <source>
        <dbReference type="PROSITE" id="PS50949"/>
    </source>
</evidence>
<proteinExistence type="predicted"/>
<dbReference type="SMART" id="SM00345">
    <property type="entry name" value="HTH_GNTR"/>
    <property type="match status" value="1"/>
</dbReference>
<organism evidence="5 6">
    <name type="scientific">Sphingobium lignivorans</name>
    <dbReference type="NCBI Taxonomy" id="2735886"/>
    <lineage>
        <taxon>Bacteria</taxon>
        <taxon>Pseudomonadati</taxon>
        <taxon>Pseudomonadota</taxon>
        <taxon>Alphaproteobacteria</taxon>
        <taxon>Sphingomonadales</taxon>
        <taxon>Sphingomonadaceae</taxon>
        <taxon>Sphingobium</taxon>
    </lineage>
</organism>
<protein>
    <submittedName>
        <fullName evidence="5">GntR family transcriptional repressor for pyruvate dehydrogenase complex</fullName>
    </submittedName>
</protein>
<dbReference type="PANTHER" id="PTHR43537">
    <property type="entry name" value="TRANSCRIPTIONAL REGULATOR, GNTR FAMILY"/>
    <property type="match status" value="1"/>
</dbReference>
<dbReference type="InterPro" id="IPR008920">
    <property type="entry name" value="TF_FadR/GntR_C"/>
</dbReference>
<accession>A0ABR6NCG4</accession>
<dbReference type="PANTHER" id="PTHR43537:SF5">
    <property type="entry name" value="UXU OPERON TRANSCRIPTIONAL REGULATOR"/>
    <property type="match status" value="1"/>
</dbReference>
<sequence length="234" mass="25196">MSQVIAALFAGQFKPGEFLGTEAQLAETFQTSRVPIREALGRLEALGVITVKTGVGGGATIAEGKPDQFATALAVQFMLIQVTAEEVFDARLGIECRAAELAAERIDDAQLAALKAALDRIMEPDISRPEAVERILAFHRAIVEASGARTLVTLMHALEHALLNLFTAIEASPKSSRIGYKALQGIYDRIAAHDPEGAFTAMRAHLLDRRQSMLYRLKQMSDQARAAADAAPKG</sequence>
<dbReference type="CDD" id="cd07377">
    <property type="entry name" value="WHTH_GntR"/>
    <property type="match status" value="1"/>
</dbReference>
<keyword evidence="1" id="KW-0805">Transcription regulation</keyword>
<dbReference type="PRINTS" id="PR00035">
    <property type="entry name" value="HTHGNTR"/>
</dbReference>
<evidence type="ECO:0000256" key="3">
    <source>
        <dbReference type="ARBA" id="ARBA00023163"/>
    </source>
</evidence>
<evidence type="ECO:0000256" key="1">
    <source>
        <dbReference type="ARBA" id="ARBA00023015"/>
    </source>
</evidence>
<dbReference type="InterPro" id="IPR000524">
    <property type="entry name" value="Tscrpt_reg_HTH_GntR"/>
</dbReference>
<name>A0ABR6NCG4_9SPHN</name>
<dbReference type="InterPro" id="IPR036388">
    <property type="entry name" value="WH-like_DNA-bd_sf"/>
</dbReference>
<dbReference type="RefSeq" id="WP_158512671.1">
    <property type="nucleotide sequence ID" value="NZ_JACHKA010000001.1"/>
</dbReference>